<keyword evidence="4" id="KW-1185">Reference proteome</keyword>
<dbReference type="Gene3D" id="1.10.10.10">
    <property type="entry name" value="Winged helix-like DNA-binding domain superfamily/Winged helix DNA-binding domain"/>
    <property type="match status" value="2"/>
</dbReference>
<comment type="similarity">
    <text evidence="1">Belongs to the initiator RepB protein family.</text>
</comment>
<protein>
    <submittedName>
        <fullName evidence="3">Replication initiation protein</fullName>
    </submittedName>
</protein>
<geneLocation type="plasmid" evidence="3 4">
    <name>paNv_CAN10</name>
</geneLocation>
<name>A0ABY8NWZ3_9GAMM</name>
<organism evidence="3 4">
    <name type="scientific">Arsenophonus nasoniae</name>
    <name type="common">son-killer infecting Nasonia vitripennis</name>
    <dbReference type="NCBI Taxonomy" id="638"/>
    <lineage>
        <taxon>Bacteria</taxon>
        <taxon>Pseudomonadati</taxon>
        <taxon>Pseudomonadota</taxon>
        <taxon>Gammaproteobacteria</taxon>
        <taxon>Enterobacterales</taxon>
        <taxon>Morganellaceae</taxon>
        <taxon>Arsenophonus</taxon>
    </lineage>
</organism>
<keyword evidence="3" id="KW-0614">Plasmid</keyword>
<sequence length="395" mass="46472">MSASVDKDPNYNLVQSNDLIEASYKLTRNEMRLLILALSRIDSKISNPGRITLYPKEFIEMFNTNEQKVWVTMRDALIGLMKKQIEFFRLDNKAKKTIHMVNWLDDASFYKKQEDCSKLSLCFSRSVEPYLFELKGNFTVCSVEAVQKLTNPIALRIYWILLSYIRKAKNREHKKGKKLDVYTLMMPIHHFRAIFPNLSKSFDDLKKRTLIPAFEQIQSLTDISLNWRTIKTGRSITDIEITYILEKDDLFKAKPTRPRLAKRPHVKSGSHDEGEWMKKNTEILYQYEKDLKKYDPTLRLTMPDLRRAVECSKFCKQNWHEEKKLELAIREGKIEDATPKKAILQSQDRILAKSQVTSLEKELEDIPNFGEFKQIKGRFFDKRSAEAAGYNWDEY</sequence>
<accession>A0ABY8NWZ3</accession>
<reference evidence="3" key="1">
    <citation type="submission" date="2023-04" db="EMBL/GenBank/DDBJ databases">
        <title>Genome dynamics across the evolutionary transition to endosymbiosis.</title>
        <authorList>
            <person name="Siozios S."/>
            <person name="Nadal-Jimenez P."/>
            <person name="Azagi T."/>
            <person name="Sprong H."/>
            <person name="Frost C.L."/>
            <person name="Parratt S.R."/>
            <person name="Taylor G."/>
            <person name="Brettell L."/>
            <person name="Lew K.C."/>
            <person name="Croft L."/>
            <person name="King K.C."/>
            <person name="Brockhurst M.A."/>
            <person name="Hypsa V."/>
            <person name="Novakova E."/>
            <person name="Darby A.C."/>
            <person name="Hurst G.D.D."/>
        </authorList>
    </citation>
    <scope>NUCLEOTIDE SEQUENCE</scope>
    <source>
        <strain evidence="3">ANv_CAN</strain>
        <plasmid evidence="3">paNv_CAN10</plasmid>
    </source>
</reference>
<dbReference type="InterPro" id="IPR000525">
    <property type="entry name" value="Initiator_Rep_WH1"/>
</dbReference>
<dbReference type="Proteomes" id="UP001177592">
    <property type="component" value="Plasmid paNv_CAN10"/>
</dbReference>
<proteinExistence type="inferred from homology"/>
<evidence type="ECO:0000256" key="1">
    <source>
        <dbReference type="ARBA" id="ARBA00038283"/>
    </source>
</evidence>
<dbReference type="RefSeq" id="WP_280622723.1">
    <property type="nucleotide sequence ID" value="NZ_CP123533.1"/>
</dbReference>
<dbReference type="InterPro" id="IPR036390">
    <property type="entry name" value="WH_DNA-bd_sf"/>
</dbReference>
<dbReference type="SUPFAM" id="SSF46785">
    <property type="entry name" value="Winged helix' DNA-binding domain"/>
    <property type="match status" value="2"/>
</dbReference>
<evidence type="ECO:0000313" key="3">
    <source>
        <dbReference type="EMBL" id="WGM08911.1"/>
    </source>
</evidence>
<dbReference type="EMBL" id="CP123533">
    <property type="protein sequence ID" value="WGM08911.1"/>
    <property type="molecule type" value="Genomic_DNA"/>
</dbReference>
<dbReference type="Pfam" id="PF21205">
    <property type="entry name" value="Rep3_C"/>
    <property type="match status" value="1"/>
</dbReference>
<gene>
    <name evidence="3" type="ORF">QE258_26485</name>
</gene>
<evidence type="ECO:0000259" key="2">
    <source>
        <dbReference type="Pfam" id="PF01051"/>
    </source>
</evidence>
<dbReference type="InterPro" id="IPR036388">
    <property type="entry name" value="WH-like_DNA-bd_sf"/>
</dbReference>
<dbReference type="Pfam" id="PF01051">
    <property type="entry name" value="Rep3_N"/>
    <property type="match status" value="1"/>
</dbReference>
<evidence type="ECO:0000313" key="4">
    <source>
        <dbReference type="Proteomes" id="UP001177592"/>
    </source>
</evidence>
<feature type="domain" description="Initiator Rep protein WH1" evidence="2">
    <location>
        <begin position="13"/>
        <end position="161"/>
    </location>
</feature>